<organism evidence="2 3">
    <name type="scientific">Umezakia ovalisporum FSS-43</name>
    <dbReference type="NCBI Taxonomy" id="2740520"/>
    <lineage>
        <taxon>Bacteria</taxon>
        <taxon>Bacillati</taxon>
        <taxon>Cyanobacteriota</taxon>
        <taxon>Cyanophyceae</taxon>
        <taxon>Nostocales</taxon>
        <taxon>Nodulariaceae</taxon>
        <taxon>Umezakia</taxon>
    </lineage>
</organism>
<feature type="coiled-coil region" evidence="1">
    <location>
        <begin position="123"/>
        <end position="168"/>
    </location>
</feature>
<keyword evidence="1" id="KW-0175">Coiled coil</keyword>
<sequence>MTKYDKIFNSTKTTQQSLSPEEAVAAMAVITEIADSSVEEADAEILASIIWDFEVFEDYSEDEMVEMVDRLIGIAEDEGVGTLFNLASKSLTDDLVLDAFTVGVMVSIDEDELIIPKQKQPYLKRLQQALELEDEEAEEIIQDVIAAYQEVEEENEIYSQEEEETTVETDYGHEVYESPSGNFSVPIPVDPEQGGKVESQDGMVRFCDSFGTMLRIDYYPISLQQWEQMESIGQEEYLQSILLNKYVPEAIFTNTPKAEVKYTEYLSSTIEGSYFALIDLPQGATILHPEQGDTATKLDAYRGLLAFICSNYLYIVSSQHSFFNGEKPSSLKEEAEDIKYGILDFVETMEFTETE</sequence>
<evidence type="ECO:0000313" key="2">
    <source>
        <dbReference type="EMBL" id="MDH6056065.1"/>
    </source>
</evidence>
<dbReference type="CDD" id="cd07176">
    <property type="entry name" value="terB"/>
    <property type="match status" value="1"/>
</dbReference>
<dbReference type="EMBL" id="JANQDO010000032">
    <property type="protein sequence ID" value="MDH6056065.1"/>
    <property type="molecule type" value="Genomic_DNA"/>
</dbReference>
<comment type="caution">
    <text evidence="2">The sequence shown here is derived from an EMBL/GenBank/DDBJ whole genome shotgun (WGS) entry which is preliminary data.</text>
</comment>
<proteinExistence type="predicted"/>
<keyword evidence="3" id="KW-1185">Reference proteome</keyword>
<protein>
    <submittedName>
        <fullName evidence="2">Tellurite resistance TerB family protein</fullName>
    </submittedName>
</protein>
<gene>
    <name evidence="2" type="ORF">NWP19_04510</name>
</gene>
<reference evidence="2 3" key="1">
    <citation type="journal article" date="2023" name="J. Phycol.">
        <title>Chrysosporum ovalisporum is synonymous with the true-branching cyanobacterium Umezakia natans (Nostocales/Aphanizomenonaceae).</title>
        <authorList>
            <person name="McGregor G.B."/>
            <person name="Sendall B.C."/>
            <person name="Niiyama Y."/>
            <person name="Tuji A."/>
            <person name="Willis A."/>
        </authorList>
    </citation>
    <scope>NUCLEOTIDE SEQUENCE [LARGE SCALE GENOMIC DNA]</scope>
    <source>
        <strain evidence="2 3">FSS-43</strain>
    </source>
</reference>
<evidence type="ECO:0000313" key="3">
    <source>
        <dbReference type="Proteomes" id="UP001159371"/>
    </source>
</evidence>
<name>A0ABT6K1U8_9CYAN</name>
<dbReference type="RefSeq" id="WP_280656530.1">
    <property type="nucleotide sequence ID" value="NZ_JANQDO010000032.1"/>
</dbReference>
<dbReference type="Proteomes" id="UP001159371">
    <property type="component" value="Unassembled WGS sequence"/>
</dbReference>
<accession>A0ABT6K1U8</accession>
<evidence type="ECO:0000256" key="1">
    <source>
        <dbReference type="SAM" id="Coils"/>
    </source>
</evidence>